<dbReference type="AlphaFoldDB" id="A0A2I0B9W1"/>
<keyword evidence="3" id="KW-0808">Transferase</keyword>
<dbReference type="PANTHER" id="PTHR48047">
    <property type="entry name" value="GLYCOSYLTRANSFERASE"/>
    <property type="match status" value="1"/>
</dbReference>
<evidence type="ECO:0000313" key="4">
    <source>
        <dbReference type="Proteomes" id="UP000236161"/>
    </source>
</evidence>
<dbReference type="PANTHER" id="PTHR48047:SF229">
    <property type="entry name" value="UDP-GLYCOSYLTRANSFERASE 73C3-RELATED"/>
    <property type="match status" value="1"/>
</dbReference>
<dbReference type="SUPFAM" id="SSF53756">
    <property type="entry name" value="UDP-Glycosyltransferase/glycogen phosphorylase"/>
    <property type="match status" value="1"/>
</dbReference>
<dbReference type="EMBL" id="KZ451903">
    <property type="protein sequence ID" value="PKA64551.1"/>
    <property type="molecule type" value="Genomic_DNA"/>
</dbReference>
<evidence type="ECO:0000259" key="2">
    <source>
        <dbReference type="Pfam" id="PF26168"/>
    </source>
</evidence>
<protein>
    <submittedName>
        <fullName evidence="3">UDP-glycosyltransferase 73D1</fullName>
        <ecNumber evidence="3">2.4.1.-</ecNumber>
    </submittedName>
</protein>
<dbReference type="Pfam" id="PF26168">
    <property type="entry name" value="Glyco_transf_N"/>
    <property type="match status" value="1"/>
</dbReference>
<gene>
    <name evidence="3" type="primary">UGT73D1</name>
    <name evidence="3" type="ORF">AXF42_Ash007296</name>
</gene>
<dbReference type="InterPro" id="IPR058980">
    <property type="entry name" value="Glyco_transf_N"/>
</dbReference>
<dbReference type="Gene3D" id="3.40.50.2000">
    <property type="entry name" value="Glycogen Phosphorylase B"/>
    <property type="match status" value="1"/>
</dbReference>
<dbReference type="Proteomes" id="UP000236161">
    <property type="component" value="Unassembled WGS sequence"/>
</dbReference>
<comment type="similarity">
    <text evidence="1">Belongs to the UDP-glycosyltransferase family.</text>
</comment>
<dbReference type="GO" id="GO:0035251">
    <property type="term" value="F:UDP-glucosyltransferase activity"/>
    <property type="evidence" value="ECO:0007669"/>
    <property type="project" value="TreeGrafter"/>
</dbReference>
<feature type="domain" description="Glycosyltransferase N-terminal" evidence="2">
    <location>
        <begin position="4"/>
        <end position="235"/>
    </location>
</feature>
<dbReference type="STRING" id="1088818.A0A2I0B9W1"/>
<name>A0A2I0B9W1_9ASPA</name>
<dbReference type="EC" id="2.4.1.-" evidence="3"/>
<keyword evidence="3" id="KW-0328">Glycosyltransferase</keyword>
<accession>A0A2I0B9W1</accession>
<evidence type="ECO:0000256" key="1">
    <source>
        <dbReference type="ARBA" id="ARBA00009995"/>
    </source>
</evidence>
<evidence type="ECO:0000313" key="3">
    <source>
        <dbReference type="EMBL" id="PKA64551.1"/>
    </source>
</evidence>
<proteinExistence type="inferred from homology"/>
<keyword evidence="4" id="KW-1185">Reference proteome</keyword>
<dbReference type="OrthoDB" id="784167at2759"/>
<sequence>MGEQLHFVLVPFMAQGHMIPMTDLGLLLAARGVRVSLITTPVNARRLRASTDRAAAGVLPLPLRLVELPFPCSAAGLPEGCENIDLVPRPELFPPFCKAPNLLVEPLKQYLRRYPPAPTCIIADQCMPWTMTVAKDLRIPRLVFHGPSCFYLLCIHNIFKHKAYDTVAGDLAAFPVPELPERIEVNRLQAQKFFNSPEMEDIQRHVDEAEKVADGFVLNTFYELEPWYIDAYSKAVGKKVL</sequence>
<reference evidence="3 4" key="1">
    <citation type="journal article" date="2017" name="Nature">
        <title>The Apostasia genome and the evolution of orchids.</title>
        <authorList>
            <person name="Zhang G.Q."/>
            <person name="Liu K.W."/>
            <person name="Li Z."/>
            <person name="Lohaus R."/>
            <person name="Hsiao Y.Y."/>
            <person name="Niu S.C."/>
            <person name="Wang J.Y."/>
            <person name="Lin Y.C."/>
            <person name="Xu Q."/>
            <person name="Chen L.J."/>
            <person name="Yoshida K."/>
            <person name="Fujiwara S."/>
            <person name="Wang Z.W."/>
            <person name="Zhang Y.Q."/>
            <person name="Mitsuda N."/>
            <person name="Wang M."/>
            <person name="Liu G.H."/>
            <person name="Pecoraro L."/>
            <person name="Huang H.X."/>
            <person name="Xiao X.J."/>
            <person name="Lin M."/>
            <person name="Wu X.Y."/>
            <person name="Wu W.L."/>
            <person name="Chen Y.Y."/>
            <person name="Chang S.B."/>
            <person name="Sakamoto S."/>
            <person name="Ohme-Takagi M."/>
            <person name="Yagi M."/>
            <person name="Zeng S.J."/>
            <person name="Shen C.Y."/>
            <person name="Yeh C.M."/>
            <person name="Luo Y.B."/>
            <person name="Tsai W.C."/>
            <person name="Van de Peer Y."/>
            <person name="Liu Z.J."/>
        </authorList>
    </citation>
    <scope>NUCLEOTIDE SEQUENCE [LARGE SCALE GENOMIC DNA]</scope>
    <source>
        <strain evidence="4">cv. Shenzhen</strain>
        <tissue evidence="3">Stem</tissue>
    </source>
</reference>
<organism evidence="3 4">
    <name type="scientific">Apostasia shenzhenica</name>
    <dbReference type="NCBI Taxonomy" id="1088818"/>
    <lineage>
        <taxon>Eukaryota</taxon>
        <taxon>Viridiplantae</taxon>
        <taxon>Streptophyta</taxon>
        <taxon>Embryophyta</taxon>
        <taxon>Tracheophyta</taxon>
        <taxon>Spermatophyta</taxon>
        <taxon>Magnoliopsida</taxon>
        <taxon>Liliopsida</taxon>
        <taxon>Asparagales</taxon>
        <taxon>Orchidaceae</taxon>
        <taxon>Apostasioideae</taxon>
        <taxon>Apostasia</taxon>
    </lineage>
</organism>